<evidence type="ECO:0008006" key="2">
    <source>
        <dbReference type="Google" id="ProtNLM"/>
    </source>
</evidence>
<organism evidence="1">
    <name type="scientific">marine sediment metagenome</name>
    <dbReference type="NCBI Taxonomy" id="412755"/>
    <lineage>
        <taxon>unclassified sequences</taxon>
        <taxon>metagenomes</taxon>
        <taxon>ecological metagenomes</taxon>
    </lineage>
</organism>
<proteinExistence type="predicted"/>
<dbReference type="AlphaFoldDB" id="X0TNM0"/>
<protein>
    <recommendedName>
        <fullName evidence="2">Glycoside hydrolase family 5 domain-containing protein</fullName>
    </recommendedName>
</protein>
<name>X0TNM0_9ZZZZ</name>
<feature type="non-terminal residue" evidence="1">
    <location>
        <position position="331"/>
    </location>
</feature>
<comment type="caution">
    <text evidence="1">The sequence shown here is derived from an EMBL/GenBank/DDBJ whole genome shotgun (WGS) entry which is preliminary data.</text>
</comment>
<dbReference type="EMBL" id="BARS01005721">
    <property type="protein sequence ID" value="GAF77700.1"/>
    <property type="molecule type" value="Genomic_DNA"/>
</dbReference>
<dbReference type="InterPro" id="IPR055151">
    <property type="entry name" value="GH113"/>
</dbReference>
<dbReference type="SUPFAM" id="SSF51445">
    <property type="entry name" value="(Trans)glycosidases"/>
    <property type="match status" value="1"/>
</dbReference>
<reference evidence="1" key="1">
    <citation type="journal article" date="2014" name="Front. Microbiol.">
        <title>High frequency of phylogenetically diverse reductive dehalogenase-homologous genes in deep subseafloor sedimentary metagenomes.</title>
        <authorList>
            <person name="Kawai M."/>
            <person name="Futagami T."/>
            <person name="Toyoda A."/>
            <person name="Takaki Y."/>
            <person name="Nishi S."/>
            <person name="Hori S."/>
            <person name="Arai W."/>
            <person name="Tsubouchi T."/>
            <person name="Morono Y."/>
            <person name="Uchiyama I."/>
            <person name="Ito T."/>
            <person name="Fujiyama A."/>
            <person name="Inagaki F."/>
            <person name="Takami H."/>
        </authorList>
    </citation>
    <scope>NUCLEOTIDE SEQUENCE</scope>
    <source>
        <strain evidence="1">Expedition CK06-06</strain>
    </source>
</reference>
<gene>
    <name evidence="1" type="ORF">S01H1_11226</name>
</gene>
<sequence length="331" mass="37284">MIQTSARTLSFCAAIVLFSLVAAGVANGSSPLEIRGLIWRTIAYYYHPGIYREIYNPSSNRRFLAKAAQAGANWLHIRAFYNGTADGGLIGNDVEAQTALGEAIAAAHARGFKVFLTPYVDSHDYWALARWTLDEQLWTQTVLRWARFAQGNDVEMFAPGVEMSLIFDADTAGEWLRQILPQIRAVYEGQIVTAEHPYIGCWETLDQHRAFDGYDGIGMTIFPWKRYDDGAQDIRSLEDFIDDVRERSRIIDFLGDKYDIDCRFVTTLGMDFWYGAFPNPEIRAEAYSRSLDVLAQAGHSGAFLHLWASEPDHLGESTAVEEMLEARWTGA</sequence>
<dbReference type="Pfam" id="PF22612">
    <property type="entry name" value="GH113"/>
    <property type="match status" value="1"/>
</dbReference>
<dbReference type="InterPro" id="IPR017853">
    <property type="entry name" value="GH"/>
</dbReference>
<evidence type="ECO:0000313" key="1">
    <source>
        <dbReference type="EMBL" id="GAF77700.1"/>
    </source>
</evidence>
<dbReference type="Gene3D" id="3.20.20.80">
    <property type="entry name" value="Glycosidases"/>
    <property type="match status" value="1"/>
</dbReference>
<accession>X0TNM0</accession>